<evidence type="ECO:0000256" key="1">
    <source>
        <dbReference type="SAM" id="Phobius"/>
    </source>
</evidence>
<sequence>MATAKDIGFQTKVITDLVMRLAIERERLHKQIALLALQNQTLVVKLQQTGKDAFGDIKYHNKGSGEDLAKFSATISEVDKAQKSGPVSETEVAHADSISELESVRRIDAGLLGFKHVFMAIFILLISAIVYFCQPQKLLLW</sequence>
<keyword evidence="1" id="KW-0472">Membrane</keyword>
<dbReference type="PANTHER" id="PTHR35705">
    <property type="entry name" value="WPP DOMAIN-INTERACTING TAIL-ANCHORED PROTEIN 1"/>
    <property type="match status" value="1"/>
</dbReference>
<gene>
    <name evidence="2" type="ORF">SVIM_LOCUS165184</name>
</gene>
<keyword evidence="1" id="KW-0812">Transmembrane</keyword>
<reference evidence="2" key="1">
    <citation type="submission" date="2019-03" db="EMBL/GenBank/DDBJ databases">
        <authorList>
            <person name="Mank J."/>
            <person name="Almeida P."/>
        </authorList>
    </citation>
    <scope>NUCLEOTIDE SEQUENCE</scope>
    <source>
        <strain evidence="2">78183</strain>
    </source>
</reference>
<dbReference type="AlphaFoldDB" id="A0A6N2L0D0"/>
<protein>
    <submittedName>
        <fullName evidence="2">Uncharacterized protein</fullName>
    </submittedName>
</protein>
<feature type="transmembrane region" description="Helical" evidence="1">
    <location>
        <begin position="112"/>
        <end position="132"/>
    </location>
</feature>
<dbReference type="PANTHER" id="PTHR35705:SF1">
    <property type="entry name" value="WPP DOMAIN-INTERACTING TAIL-ANCHORED PROTEIN 1"/>
    <property type="match status" value="1"/>
</dbReference>
<dbReference type="InterPro" id="IPR039976">
    <property type="entry name" value="WIT1/WIT2"/>
</dbReference>
<evidence type="ECO:0000313" key="2">
    <source>
        <dbReference type="EMBL" id="VFU34480.1"/>
    </source>
</evidence>
<proteinExistence type="predicted"/>
<accession>A0A6N2L0D0</accession>
<dbReference type="EMBL" id="CAADRP010001002">
    <property type="protein sequence ID" value="VFU34480.1"/>
    <property type="molecule type" value="Genomic_DNA"/>
</dbReference>
<name>A0A6N2L0D0_SALVM</name>
<organism evidence="2">
    <name type="scientific">Salix viminalis</name>
    <name type="common">Common osier</name>
    <name type="synonym">Basket willow</name>
    <dbReference type="NCBI Taxonomy" id="40686"/>
    <lineage>
        <taxon>Eukaryota</taxon>
        <taxon>Viridiplantae</taxon>
        <taxon>Streptophyta</taxon>
        <taxon>Embryophyta</taxon>
        <taxon>Tracheophyta</taxon>
        <taxon>Spermatophyta</taxon>
        <taxon>Magnoliopsida</taxon>
        <taxon>eudicotyledons</taxon>
        <taxon>Gunneridae</taxon>
        <taxon>Pentapetalae</taxon>
        <taxon>rosids</taxon>
        <taxon>fabids</taxon>
        <taxon>Malpighiales</taxon>
        <taxon>Salicaceae</taxon>
        <taxon>Saliceae</taxon>
        <taxon>Salix</taxon>
    </lineage>
</organism>
<keyword evidence="1" id="KW-1133">Transmembrane helix</keyword>